<dbReference type="Gene3D" id="3.40.190.170">
    <property type="entry name" value="Bacterial extracellular solute-binding protein, family 7"/>
    <property type="match status" value="1"/>
</dbReference>
<dbReference type="PANTHER" id="PTHR33376">
    <property type="match status" value="1"/>
</dbReference>
<proteinExistence type="predicted"/>
<dbReference type="PANTHER" id="PTHR33376:SF5">
    <property type="entry name" value="EXTRACYTOPLASMIC SOLUTE RECEPTOR PROTEIN"/>
    <property type="match status" value="1"/>
</dbReference>
<dbReference type="Pfam" id="PF03480">
    <property type="entry name" value="DctP"/>
    <property type="match status" value="1"/>
</dbReference>
<feature type="non-terminal residue" evidence="2">
    <location>
        <position position="1"/>
    </location>
</feature>
<dbReference type="AlphaFoldDB" id="X1VUQ7"/>
<reference evidence="2" key="1">
    <citation type="journal article" date="2014" name="Front. Microbiol.">
        <title>High frequency of phylogenetically diverse reductive dehalogenase-homologous genes in deep subseafloor sedimentary metagenomes.</title>
        <authorList>
            <person name="Kawai M."/>
            <person name="Futagami T."/>
            <person name="Toyoda A."/>
            <person name="Takaki Y."/>
            <person name="Nishi S."/>
            <person name="Hori S."/>
            <person name="Arai W."/>
            <person name="Tsubouchi T."/>
            <person name="Morono Y."/>
            <person name="Uchiyama I."/>
            <person name="Ito T."/>
            <person name="Fujiyama A."/>
            <person name="Inagaki F."/>
            <person name="Takami H."/>
        </authorList>
    </citation>
    <scope>NUCLEOTIDE SEQUENCE</scope>
    <source>
        <strain evidence="2">Expedition CK06-06</strain>
    </source>
</reference>
<gene>
    <name evidence="2" type="ORF">S12H4_55460</name>
</gene>
<evidence type="ECO:0000313" key="2">
    <source>
        <dbReference type="EMBL" id="GAJ21426.1"/>
    </source>
</evidence>
<name>X1VUQ7_9ZZZZ</name>
<dbReference type="InterPro" id="IPR018389">
    <property type="entry name" value="DctP_fam"/>
</dbReference>
<dbReference type="GO" id="GO:0055085">
    <property type="term" value="P:transmembrane transport"/>
    <property type="evidence" value="ECO:0007669"/>
    <property type="project" value="InterPro"/>
</dbReference>
<accession>X1VUQ7</accession>
<sequence length="189" mass="21414">IYSKFGASVIILPGGEIYTALATGVIDLGEFIGHAMNKELGLHEVGKYIIGPGKMHQPCDLRNVVINMDTWNKLPEDLQTLFETSVTDYSWRVYTATHLADKIALEWMVKEAGCEYIEIADSERAKFRLAAIELWKEYARDELSTRAVESQIILMREEGLLNFPGVKAEVEKYFPGLLAKPLQDFMKVR</sequence>
<evidence type="ECO:0000256" key="1">
    <source>
        <dbReference type="ARBA" id="ARBA00022729"/>
    </source>
</evidence>
<keyword evidence="1" id="KW-0732">Signal</keyword>
<comment type="caution">
    <text evidence="2">The sequence shown here is derived from an EMBL/GenBank/DDBJ whole genome shotgun (WGS) entry which is preliminary data.</text>
</comment>
<protein>
    <submittedName>
        <fullName evidence="2">Uncharacterized protein</fullName>
    </submittedName>
</protein>
<dbReference type="EMBL" id="BARW01035582">
    <property type="protein sequence ID" value="GAJ21426.1"/>
    <property type="molecule type" value="Genomic_DNA"/>
</dbReference>
<dbReference type="InterPro" id="IPR038404">
    <property type="entry name" value="TRAP_DctP_sf"/>
</dbReference>
<organism evidence="2">
    <name type="scientific">marine sediment metagenome</name>
    <dbReference type="NCBI Taxonomy" id="412755"/>
    <lineage>
        <taxon>unclassified sequences</taxon>
        <taxon>metagenomes</taxon>
        <taxon>ecological metagenomes</taxon>
    </lineage>
</organism>